<gene>
    <name evidence="1" type="ORF">EI427_24480</name>
</gene>
<dbReference type="OrthoDB" id="997205at2"/>
<organism evidence="1 2">
    <name type="scientific">Flammeovirga pectinis</name>
    <dbReference type="NCBI Taxonomy" id="2494373"/>
    <lineage>
        <taxon>Bacteria</taxon>
        <taxon>Pseudomonadati</taxon>
        <taxon>Bacteroidota</taxon>
        <taxon>Cytophagia</taxon>
        <taxon>Cytophagales</taxon>
        <taxon>Flammeovirgaceae</taxon>
        <taxon>Flammeovirga</taxon>
    </lineage>
</organism>
<dbReference type="EMBL" id="CP034563">
    <property type="protein sequence ID" value="AZQ65372.1"/>
    <property type="molecule type" value="Genomic_DNA"/>
</dbReference>
<dbReference type="RefSeq" id="WP_126620025.1">
    <property type="nucleotide sequence ID" value="NZ_CP034563.1"/>
</dbReference>
<keyword evidence="2" id="KW-1185">Reference proteome</keyword>
<sequence length="116" mass="13057">MKFADIQEELEFNEKKPLIKVLFETAFTKEIRIAMKKGTVMKEHKTSYPIVVQIVKGNIDFGVQNEVFDLNEGKILALDGGVPHDLKAKEDSVIRLTLTKNDDANRVVNVSNITIA</sequence>
<dbReference type="PANTHER" id="PTHR37694">
    <property type="entry name" value="SLR8022 PROTEIN"/>
    <property type="match status" value="1"/>
</dbReference>
<dbReference type="Proteomes" id="UP000267268">
    <property type="component" value="Chromosome 2"/>
</dbReference>
<name>A0A3S9PBE9_9BACT</name>
<dbReference type="AlphaFoldDB" id="A0A3S9PBE9"/>
<reference evidence="1 2" key="1">
    <citation type="submission" date="2018-12" db="EMBL/GenBank/DDBJ databases">
        <title>Flammeovirga pectinis sp. nov., isolated from the gut of the Korean scallop, Patinopecten yessoensis.</title>
        <authorList>
            <person name="Bae J.-W."/>
            <person name="Jeong Y.-S."/>
            <person name="Kang W."/>
        </authorList>
    </citation>
    <scope>NUCLEOTIDE SEQUENCE [LARGE SCALE GENOMIC DNA]</scope>
    <source>
        <strain evidence="1 2">L12M1</strain>
    </source>
</reference>
<evidence type="ECO:0000313" key="1">
    <source>
        <dbReference type="EMBL" id="AZQ65372.1"/>
    </source>
</evidence>
<dbReference type="PANTHER" id="PTHR37694:SF1">
    <property type="entry name" value="SLR8022 PROTEIN"/>
    <property type="match status" value="1"/>
</dbReference>
<dbReference type="InterPro" id="IPR011051">
    <property type="entry name" value="RmlC_Cupin_sf"/>
</dbReference>
<dbReference type="KEGG" id="fll:EI427_24480"/>
<accession>A0A3S9PBE9</accession>
<dbReference type="InterPro" id="IPR014710">
    <property type="entry name" value="RmlC-like_jellyroll"/>
</dbReference>
<protein>
    <submittedName>
        <fullName evidence="1">Cupin</fullName>
    </submittedName>
</protein>
<evidence type="ECO:0000313" key="2">
    <source>
        <dbReference type="Proteomes" id="UP000267268"/>
    </source>
</evidence>
<dbReference type="SUPFAM" id="SSF51182">
    <property type="entry name" value="RmlC-like cupins"/>
    <property type="match status" value="1"/>
</dbReference>
<dbReference type="Gene3D" id="2.60.120.10">
    <property type="entry name" value="Jelly Rolls"/>
    <property type="match status" value="1"/>
</dbReference>
<proteinExistence type="predicted"/>